<keyword evidence="1" id="KW-0547">Nucleotide-binding</keyword>
<dbReference type="Pfam" id="PF03853">
    <property type="entry name" value="YjeF_N"/>
    <property type="match status" value="1"/>
</dbReference>
<keyword evidence="1" id="KW-0520">NAD</keyword>
<evidence type="ECO:0000313" key="3">
    <source>
        <dbReference type="EMBL" id="VAZ84130.1"/>
    </source>
</evidence>
<protein>
    <recommendedName>
        <fullName evidence="1">NAD(P)H-hydrate epimerase</fullName>
        <ecNumber evidence="1">5.1.99.6</ecNumber>
    </recommendedName>
    <alternativeName>
        <fullName evidence="1">NAD(P)HX epimerase</fullName>
    </alternativeName>
</protein>
<comment type="function">
    <text evidence="1">Catalyzes the epimerization of the S- and R-forms of NAD(P)HX, a damaged form of NAD(P)H that is a result of enzymatic or heat-dependent hydration. This is a prerequisite for the S-specific NAD(P)H-hydrate dehydratase to allow the repair of both epimers of NAD(P)HX.</text>
</comment>
<comment type="cofactor">
    <cofactor evidence="1">
        <name>K(+)</name>
        <dbReference type="ChEBI" id="CHEBI:29103"/>
    </cofactor>
    <text evidence="1">Binds 1 potassium ion per subunit.</text>
</comment>
<feature type="domain" description="YjeF N-terminal" evidence="2">
    <location>
        <begin position="132"/>
        <end position="325"/>
    </location>
</feature>
<feature type="binding site" evidence="1">
    <location>
        <begin position="243"/>
        <end position="249"/>
    </location>
    <ligand>
        <name>(6S)-NADPHX</name>
        <dbReference type="ChEBI" id="CHEBI:64076"/>
    </ligand>
</feature>
<dbReference type="InterPro" id="IPR004443">
    <property type="entry name" value="YjeF_N_dom"/>
</dbReference>
<accession>A0AB38UUK5</accession>
<dbReference type="PROSITE" id="PS51385">
    <property type="entry name" value="YJEF_N"/>
    <property type="match status" value="1"/>
</dbReference>
<organism evidence="3 4">
    <name type="scientific">Mycobacterium persicum</name>
    <dbReference type="NCBI Taxonomy" id="1487726"/>
    <lineage>
        <taxon>Bacteria</taxon>
        <taxon>Bacillati</taxon>
        <taxon>Actinomycetota</taxon>
        <taxon>Actinomycetes</taxon>
        <taxon>Mycobacteriales</taxon>
        <taxon>Mycobacteriaceae</taxon>
        <taxon>Mycobacterium</taxon>
    </lineage>
</organism>
<comment type="catalytic activity">
    <reaction evidence="1">
        <text>(6R)-NADPHX = (6S)-NADPHX</text>
        <dbReference type="Rhea" id="RHEA:32227"/>
        <dbReference type="ChEBI" id="CHEBI:64076"/>
        <dbReference type="ChEBI" id="CHEBI:64077"/>
        <dbReference type="EC" id="5.1.99.6"/>
    </reaction>
</comment>
<keyword evidence="1" id="KW-0413">Isomerase</keyword>
<keyword evidence="1" id="KW-0630">Potassium</keyword>
<dbReference type="GO" id="GO:0003729">
    <property type="term" value="F:mRNA binding"/>
    <property type="evidence" value="ECO:0007669"/>
    <property type="project" value="TreeGrafter"/>
</dbReference>
<dbReference type="AlphaFoldDB" id="A0AB38UUK5"/>
<dbReference type="HAMAP" id="MF_01966">
    <property type="entry name" value="NADHX_epimerase"/>
    <property type="match status" value="1"/>
</dbReference>
<dbReference type="InterPro" id="IPR036652">
    <property type="entry name" value="YjeF_N_dom_sf"/>
</dbReference>
<dbReference type="GO" id="GO:0000166">
    <property type="term" value="F:nucleotide binding"/>
    <property type="evidence" value="ECO:0007669"/>
    <property type="project" value="UniProtKB-KW"/>
</dbReference>
<proteinExistence type="inferred from homology"/>
<comment type="similarity">
    <text evidence="1">Belongs to the NnrE/AIBP family.</text>
</comment>
<evidence type="ECO:0000313" key="4">
    <source>
        <dbReference type="Proteomes" id="UP000279331"/>
    </source>
</evidence>
<sequence length="343" mass="35998">MANASVPNAEPQHDGRNDMISITVAELADLLVETGERHHQAYADTDGADPEWALWYSGYLQARLWDRAGRLPSRSQLVGLLQSAERRYGDAEDWPARYAGHLLAGLDVSGPSGEVFPTVVADDIGWLTRVQMVEVDRVMMQDLRIDLIQMMENAGHRLARLVLALAAPDRVAVVAGSGGNGGGGLVAARHLANAGVDVVVTLGGPADQLSPVPAHQFDILRRMKVATSDTVVDGDLTVDALIGYSLRGAPRGRAAELIAAMTSASSVVALDTPSGLDVTSGEAPGDVVSADATLTLALPKIGMRNAPQVGALYLADISVPRSVTAALGPQPPDFSASPILRVI</sequence>
<name>A0AB38UUK5_9MYCO</name>
<feature type="binding site" evidence="1">
    <location>
        <begin position="179"/>
        <end position="183"/>
    </location>
    <ligand>
        <name>(6S)-NADPHX</name>
        <dbReference type="ChEBI" id="CHEBI:64076"/>
    </ligand>
</feature>
<keyword evidence="1" id="KW-0521">NADP</keyword>
<dbReference type="SUPFAM" id="SSF64153">
    <property type="entry name" value="YjeF N-terminal domain-like"/>
    <property type="match status" value="1"/>
</dbReference>
<dbReference type="PANTHER" id="PTHR13612:SF0">
    <property type="entry name" value="ENHANCER OF MRNA-DECAPPING PROTEIN 3"/>
    <property type="match status" value="1"/>
</dbReference>
<keyword evidence="1" id="KW-0479">Metal-binding</keyword>
<gene>
    <name evidence="3" type="primary">nnr_1</name>
    <name evidence="1" type="synonym">nnrE</name>
    <name evidence="3" type="ORF">LAUMK42_02949</name>
</gene>
<comment type="caution">
    <text evidence="1">Lacks conserved residue(s) required for the propagation of feature annotation.</text>
</comment>
<dbReference type="RefSeq" id="WP_122511329.1">
    <property type="nucleotide sequence ID" value="NZ_MWKV01000001.1"/>
</dbReference>
<dbReference type="Gene3D" id="3.40.50.10260">
    <property type="entry name" value="YjeF N-terminal domain"/>
    <property type="match status" value="1"/>
</dbReference>
<feature type="binding site" evidence="1">
    <location>
        <position position="271"/>
    </location>
    <ligand>
        <name>(6S)-NADPHX</name>
        <dbReference type="ChEBI" id="CHEBI:64076"/>
    </ligand>
</feature>
<comment type="caution">
    <text evidence="3">The sequence shown here is derived from an EMBL/GenBank/DDBJ whole genome shotgun (WGS) entry which is preliminary data.</text>
</comment>
<dbReference type="GO" id="GO:0031087">
    <property type="term" value="P:deadenylation-independent decapping of nuclear-transcribed mRNA"/>
    <property type="evidence" value="ECO:0007669"/>
    <property type="project" value="TreeGrafter"/>
</dbReference>
<evidence type="ECO:0000259" key="2">
    <source>
        <dbReference type="PROSITE" id="PS51385"/>
    </source>
</evidence>
<reference evidence="3 4" key="1">
    <citation type="submission" date="2018-09" db="EMBL/GenBank/DDBJ databases">
        <authorList>
            <person name="Tagini F."/>
        </authorList>
    </citation>
    <scope>NUCLEOTIDE SEQUENCE [LARGE SCALE GENOMIC DNA]</scope>
    <source>
        <strain evidence="3 4">MK42</strain>
    </source>
</reference>
<evidence type="ECO:0000256" key="1">
    <source>
        <dbReference type="HAMAP-Rule" id="MF_01966"/>
    </source>
</evidence>
<dbReference type="GO" id="GO:0033962">
    <property type="term" value="P:P-body assembly"/>
    <property type="evidence" value="ECO:0007669"/>
    <property type="project" value="TreeGrafter"/>
</dbReference>
<feature type="binding site" evidence="1">
    <location>
        <position position="239"/>
    </location>
    <ligand>
        <name>K(+)</name>
        <dbReference type="ChEBI" id="CHEBI:29103"/>
    </ligand>
</feature>
<dbReference type="PANTHER" id="PTHR13612">
    <property type="entry name" value="ENHANCER OF MRNA-DECAPPING PROTEIN 3"/>
    <property type="match status" value="1"/>
</dbReference>
<dbReference type="GO" id="GO:0000932">
    <property type="term" value="C:P-body"/>
    <property type="evidence" value="ECO:0007669"/>
    <property type="project" value="TreeGrafter"/>
</dbReference>
<dbReference type="EC" id="5.1.99.6" evidence="1"/>
<dbReference type="GO" id="GO:0046872">
    <property type="term" value="F:metal ion binding"/>
    <property type="evidence" value="ECO:0007669"/>
    <property type="project" value="UniProtKB-KW"/>
</dbReference>
<dbReference type="NCBIfam" id="TIGR00197">
    <property type="entry name" value="yjeF_nterm"/>
    <property type="match status" value="1"/>
</dbReference>
<dbReference type="Proteomes" id="UP000279331">
    <property type="component" value="Unassembled WGS sequence"/>
</dbReference>
<dbReference type="EMBL" id="UPHL01000075">
    <property type="protein sequence ID" value="VAZ84130.1"/>
    <property type="molecule type" value="Genomic_DNA"/>
</dbReference>
<dbReference type="GO" id="GO:0052856">
    <property type="term" value="F:NAD(P)HX epimerase activity"/>
    <property type="evidence" value="ECO:0007669"/>
    <property type="project" value="UniProtKB-UniRule"/>
</dbReference>
<feature type="binding site" evidence="1">
    <location>
        <position position="274"/>
    </location>
    <ligand>
        <name>K(+)</name>
        <dbReference type="ChEBI" id="CHEBI:29103"/>
    </ligand>
</feature>
<feature type="binding site" evidence="1">
    <location>
        <position position="180"/>
    </location>
    <ligand>
        <name>K(+)</name>
        <dbReference type="ChEBI" id="CHEBI:29103"/>
    </ligand>
</feature>
<comment type="catalytic activity">
    <reaction evidence="1">
        <text>(6R)-NADHX = (6S)-NADHX</text>
        <dbReference type="Rhea" id="RHEA:32215"/>
        <dbReference type="ChEBI" id="CHEBI:64074"/>
        <dbReference type="ChEBI" id="CHEBI:64075"/>
        <dbReference type="EC" id="5.1.99.6"/>
    </reaction>
</comment>